<dbReference type="Gene3D" id="1.10.10.10">
    <property type="entry name" value="Winged helix-like DNA-binding domain superfamily/Winged helix DNA-binding domain"/>
    <property type="match status" value="1"/>
</dbReference>
<evidence type="ECO:0000256" key="3">
    <source>
        <dbReference type="ARBA" id="ARBA00023082"/>
    </source>
</evidence>
<evidence type="ECO:0000259" key="5">
    <source>
        <dbReference type="SMART" id="SM00421"/>
    </source>
</evidence>
<dbReference type="NCBIfam" id="TIGR02937">
    <property type="entry name" value="sigma70-ECF"/>
    <property type="match status" value="1"/>
</dbReference>
<evidence type="ECO:0000256" key="4">
    <source>
        <dbReference type="ARBA" id="ARBA00023163"/>
    </source>
</evidence>
<dbReference type="PANTHER" id="PTHR43133:SF46">
    <property type="entry name" value="RNA POLYMERASE SIGMA-70 FACTOR ECF SUBFAMILY"/>
    <property type="match status" value="1"/>
</dbReference>
<accession>A0A425Y122</accession>
<name>A0A425Y122_9BACT</name>
<dbReference type="InterPro" id="IPR007627">
    <property type="entry name" value="RNA_pol_sigma70_r2"/>
</dbReference>
<dbReference type="GO" id="GO:0006352">
    <property type="term" value="P:DNA-templated transcription initiation"/>
    <property type="evidence" value="ECO:0007669"/>
    <property type="project" value="InterPro"/>
</dbReference>
<dbReference type="PANTHER" id="PTHR43133">
    <property type="entry name" value="RNA POLYMERASE ECF-TYPE SIGMA FACTO"/>
    <property type="match status" value="1"/>
</dbReference>
<dbReference type="Gene3D" id="1.10.1740.10">
    <property type="match status" value="1"/>
</dbReference>
<evidence type="ECO:0000313" key="7">
    <source>
        <dbReference type="Proteomes" id="UP000285794"/>
    </source>
</evidence>
<dbReference type="Pfam" id="PF08281">
    <property type="entry name" value="Sigma70_r4_2"/>
    <property type="match status" value="1"/>
</dbReference>
<comment type="similarity">
    <text evidence="1">Belongs to the sigma-70 factor family. ECF subfamily.</text>
</comment>
<dbReference type="InterPro" id="IPR013325">
    <property type="entry name" value="RNA_pol_sigma_r2"/>
</dbReference>
<feature type="domain" description="HTH luxR-type" evidence="5">
    <location>
        <begin position="118"/>
        <end position="177"/>
    </location>
</feature>
<keyword evidence="4" id="KW-0804">Transcription</keyword>
<gene>
    <name evidence="6" type="ORF">DWB61_09975</name>
</gene>
<keyword evidence="7" id="KW-1185">Reference proteome</keyword>
<keyword evidence="2" id="KW-0805">Transcription regulation</keyword>
<dbReference type="GO" id="GO:0016987">
    <property type="term" value="F:sigma factor activity"/>
    <property type="evidence" value="ECO:0007669"/>
    <property type="project" value="UniProtKB-KW"/>
</dbReference>
<sequence length="181" mass="21200">MEFLTQNDSQVKRKEFKPFFESFYSSLCLFANKYVDDRDIAADMAQEAFIKLWKGKEAFDNENAIKGFLYMVTRNSCLNYIKHHKKVLDYGIQAMNTELFFRDTILEEETYYEIHKAIEVLPSQGKRVVQMSMKGLKNPEIALRLKISINTVKSVKANAYRLLRLQLKNVVVFLLILTGFF</sequence>
<evidence type="ECO:0000313" key="6">
    <source>
        <dbReference type="EMBL" id="RRG21597.1"/>
    </source>
</evidence>
<dbReference type="InterPro" id="IPR039425">
    <property type="entry name" value="RNA_pol_sigma-70-like"/>
</dbReference>
<dbReference type="EMBL" id="QQWG01000008">
    <property type="protein sequence ID" value="RRG21597.1"/>
    <property type="molecule type" value="Genomic_DNA"/>
</dbReference>
<dbReference type="SMART" id="SM00421">
    <property type="entry name" value="HTH_LUXR"/>
    <property type="match status" value="1"/>
</dbReference>
<dbReference type="GO" id="GO:0003677">
    <property type="term" value="F:DNA binding"/>
    <property type="evidence" value="ECO:0007669"/>
    <property type="project" value="InterPro"/>
</dbReference>
<dbReference type="Proteomes" id="UP000285794">
    <property type="component" value="Unassembled WGS sequence"/>
</dbReference>
<dbReference type="InterPro" id="IPR036388">
    <property type="entry name" value="WH-like_DNA-bd_sf"/>
</dbReference>
<evidence type="ECO:0000256" key="2">
    <source>
        <dbReference type="ARBA" id="ARBA00023015"/>
    </source>
</evidence>
<dbReference type="SUPFAM" id="SSF88659">
    <property type="entry name" value="Sigma3 and sigma4 domains of RNA polymerase sigma factors"/>
    <property type="match status" value="1"/>
</dbReference>
<organism evidence="6 7">
    <name type="scientific">Ancylomarina euxinus</name>
    <dbReference type="NCBI Taxonomy" id="2283627"/>
    <lineage>
        <taxon>Bacteria</taxon>
        <taxon>Pseudomonadati</taxon>
        <taxon>Bacteroidota</taxon>
        <taxon>Bacteroidia</taxon>
        <taxon>Marinilabiliales</taxon>
        <taxon>Marinifilaceae</taxon>
        <taxon>Ancylomarina</taxon>
    </lineage>
</organism>
<reference evidence="6 7" key="1">
    <citation type="submission" date="2018-07" db="EMBL/GenBank/DDBJ databases">
        <title>Draft genome sequence of Ancylomarina sp. M1P.</title>
        <authorList>
            <person name="Yadav S."/>
            <person name="Villanueva L."/>
            <person name="Damste J.S.S."/>
        </authorList>
    </citation>
    <scope>NUCLEOTIDE SEQUENCE [LARGE SCALE GENOMIC DNA]</scope>
    <source>
        <strain evidence="6 7">M1P</strain>
    </source>
</reference>
<dbReference type="SUPFAM" id="SSF88946">
    <property type="entry name" value="Sigma2 domain of RNA polymerase sigma factors"/>
    <property type="match status" value="1"/>
</dbReference>
<evidence type="ECO:0000256" key="1">
    <source>
        <dbReference type="ARBA" id="ARBA00010641"/>
    </source>
</evidence>
<dbReference type="InterPro" id="IPR000792">
    <property type="entry name" value="Tscrpt_reg_LuxR_C"/>
</dbReference>
<dbReference type="InterPro" id="IPR013324">
    <property type="entry name" value="RNA_pol_sigma_r3/r4-like"/>
</dbReference>
<keyword evidence="3" id="KW-0731">Sigma factor</keyword>
<dbReference type="InterPro" id="IPR014284">
    <property type="entry name" value="RNA_pol_sigma-70_dom"/>
</dbReference>
<comment type="caution">
    <text evidence="6">The sequence shown here is derived from an EMBL/GenBank/DDBJ whole genome shotgun (WGS) entry which is preliminary data.</text>
</comment>
<dbReference type="AlphaFoldDB" id="A0A425Y122"/>
<proteinExistence type="inferred from homology"/>
<dbReference type="Pfam" id="PF04542">
    <property type="entry name" value="Sigma70_r2"/>
    <property type="match status" value="1"/>
</dbReference>
<protein>
    <submittedName>
        <fullName evidence="6">RNA polymerase subunit sigma-24</fullName>
    </submittedName>
</protein>
<dbReference type="InterPro" id="IPR013249">
    <property type="entry name" value="RNA_pol_sigma70_r4_t2"/>
</dbReference>